<feature type="region of interest" description="Disordered" evidence="3">
    <location>
        <begin position="12"/>
        <end position="39"/>
    </location>
</feature>
<dbReference type="GO" id="GO:0046872">
    <property type="term" value="F:metal ion binding"/>
    <property type="evidence" value="ECO:0007669"/>
    <property type="project" value="UniProtKB-UniRule"/>
</dbReference>
<keyword evidence="1 2" id="KW-0224">Dipeptidase</keyword>
<dbReference type="PANTHER" id="PTHR10443:SF12">
    <property type="entry name" value="DIPEPTIDASE"/>
    <property type="match status" value="1"/>
</dbReference>
<dbReference type="SUPFAM" id="SSF51556">
    <property type="entry name" value="Metallo-dependent hydrolases"/>
    <property type="match status" value="1"/>
</dbReference>
<accession>A0A162MCQ4</accession>
<dbReference type="PANTHER" id="PTHR10443">
    <property type="entry name" value="MICROSOMAL DIPEPTIDASE"/>
    <property type="match status" value="1"/>
</dbReference>
<dbReference type="PROSITE" id="PS51365">
    <property type="entry name" value="RENAL_DIPEPTIDASE_2"/>
    <property type="match status" value="1"/>
</dbReference>
<comment type="cofactor">
    <cofactor evidence="2">
        <name>Zn(2+)</name>
        <dbReference type="ChEBI" id="CHEBI:29105"/>
    </cofactor>
</comment>
<keyword evidence="4" id="KW-0472">Membrane</keyword>
<dbReference type="Proteomes" id="UP000076874">
    <property type="component" value="Unassembled WGS sequence"/>
</dbReference>
<keyword evidence="2" id="KW-0482">Metalloprotease</keyword>
<dbReference type="InterPro" id="IPR032466">
    <property type="entry name" value="Metal_Hydrolase"/>
</dbReference>
<dbReference type="InterPro" id="IPR008257">
    <property type="entry name" value="Pept_M19"/>
</dbReference>
<evidence type="ECO:0000313" key="5">
    <source>
        <dbReference type="EMBL" id="OAA54270.1"/>
    </source>
</evidence>
<keyword evidence="2" id="KW-0378">Hydrolase</keyword>
<evidence type="ECO:0000313" key="6">
    <source>
        <dbReference type="Proteomes" id="UP000076874"/>
    </source>
</evidence>
<name>A0A162MCQ4_9HYPO</name>
<keyword evidence="2" id="KW-0862">Zinc</keyword>
<dbReference type="OrthoDB" id="445695at2759"/>
<dbReference type="GO" id="GO:0006508">
    <property type="term" value="P:proteolysis"/>
    <property type="evidence" value="ECO:0007669"/>
    <property type="project" value="UniProtKB-KW"/>
</dbReference>
<keyword evidence="4" id="KW-1133">Transmembrane helix</keyword>
<comment type="caution">
    <text evidence="5">The sequence shown here is derived from an EMBL/GenBank/DDBJ whole genome shotgun (WGS) entry which is preliminary data.</text>
</comment>
<dbReference type="Gene3D" id="3.20.20.140">
    <property type="entry name" value="Metal-dependent hydrolases"/>
    <property type="match status" value="1"/>
</dbReference>
<keyword evidence="6" id="KW-1185">Reference proteome</keyword>
<evidence type="ECO:0000256" key="2">
    <source>
        <dbReference type="RuleBase" id="RU341113"/>
    </source>
</evidence>
<dbReference type="EMBL" id="AZHD01000024">
    <property type="protein sequence ID" value="OAA54270.1"/>
    <property type="molecule type" value="Genomic_DNA"/>
</dbReference>
<keyword evidence="2" id="KW-0479">Metal-binding</keyword>
<evidence type="ECO:0000256" key="1">
    <source>
        <dbReference type="ARBA" id="ARBA00022997"/>
    </source>
</evidence>
<keyword evidence="2" id="KW-0645">Protease</keyword>
<comment type="similarity">
    <text evidence="2">Belongs to the metallo-dependent hydrolases superfamily. Peptidase M19 family.</text>
</comment>
<dbReference type="GO" id="GO:0070573">
    <property type="term" value="F:metallodipeptidase activity"/>
    <property type="evidence" value="ECO:0007669"/>
    <property type="project" value="InterPro"/>
</dbReference>
<keyword evidence="4" id="KW-0812">Transmembrane</keyword>
<organism evidence="5 6">
    <name type="scientific">Niveomyces insectorum RCEF 264</name>
    <dbReference type="NCBI Taxonomy" id="1081102"/>
    <lineage>
        <taxon>Eukaryota</taxon>
        <taxon>Fungi</taxon>
        <taxon>Dikarya</taxon>
        <taxon>Ascomycota</taxon>
        <taxon>Pezizomycotina</taxon>
        <taxon>Sordariomycetes</taxon>
        <taxon>Hypocreomycetidae</taxon>
        <taxon>Hypocreales</taxon>
        <taxon>Cordycipitaceae</taxon>
        <taxon>Niveomyces</taxon>
    </lineage>
</organism>
<protein>
    <recommendedName>
        <fullName evidence="2">Dipeptidase</fullName>
        <ecNumber evidence="2">3.4.13.19</ecNumber>
    </recommendedName>
</protein>
<reference evidence="5 6" key="1">
    <citation type="journal article" date="2016" name="Genome Biol. Evol.">
        <title>Divergent and convergent evolution of fungal pathogenicity.</title>
        <authorList>
            <person name="Shang Y."/>
            <person name="Xiao G."/>
            <person name="Zheng P."/>
            <person name="Cen K."/>
            <person name="Zhan S."/>
            <person name="Wang C."/>
        </authorList>
    </citation>
    <scope>NUCLEOTIDE SEQUENCE [LARGE SCALE GENOMIC DNA]</scope>
    <source>
        <strain evidence="5 6">RCEF 264</strain>
    </source>
</reference>
<dbReference type="CDD" id="cd01301">
    <property type="entry name" value="rDP_like"/>
    <property type="match status" value="1"/>
</dbReference>
<sequence>MAPVLDEKTAYTAVPGHAGADGGWAGEAEKGQTRPPASIKAPRRPWAALTAARVGFLVVLALLVGGHVLYARRGLSCRHHHRQNPPAELTIEERVDKILTSTPLIDGHNDFAIAIRWLFNNHINSPDFRKGFETDGLPQHVDLPRLRAGKNGGAFWSVFTSCPENASDFSDATYAESVRDTLQQIDVVTRLRDAYPDVFSQNVNGSTALAAFERGQLISPLGIEGLHQIGNSAANLRRYHALGVRYATLTHNCPNRYADAALWENPLRKAPRYWNGLSPAGRALVREMNRLGVIVDLSHTSVDTMEDVLGARPDDEAGWHGSVAPVIFSHSSAHSVCPHPRNVPDHVLDLVRQRNGLVMVNFAPDFVSCHWAEEEDDKKDSRGIPAFYPPNSTLAHVATHVLHIGRRIGFAHVGFGSDFDGIASTPAGLDDVAAYPALVAELLRRGVTDAEAAQVVGGNLLRVWADVDAVALALQAQGVPPLEDDLPPVRWE</sequence>
<proteinExistence type="inferred from homology"/>
<evidence type="ECO:0000256" key="3">
    <source>
        <dbReference type="SAM" id="MobiDB-lite"/>
    </source>
</evidence>
<dbReference type="Pfam" id="PF01244">
    <property type="entry name" value="Peptidase_M19"/>
    <property type="match status" value="1"/>
</dbReference>
<dbReference type="EC" id="3.4.13.19" evidence="2"/>
<dbReference type="AlphaFoldDB" id="A0A162MCQ4"/>
<comment type="catalytic activity">
    <reaction evidence="2">
        <text>an L-aminoacyl-L-amino acid + H2O = 2 an L-alpha-amino acid</text>
        <dbReference type="Rhea" id="RHEA:48940"/>
        <dbReference type="ChEBI" id="CHEBI:15377"/>
        <dbReference type="ChEBI" id="CHEBI:59869"/>
        <dbReference type="ChEBI" id="CHEBI:77460"/>
        <dbReference type="EC" id="3.4.13.19"/>
    </reaction>
</comment>
<gene>
    <name evidence="5" type="ORF">SPI_08889</name>
</gene>
<feature type="transmembrane region" description="Helical" evidence="4">
    <location>
        <begin position="46"/>
        <end position="70"/>
    </location>
</feature>
<evidence type="ECO:0000256" key="4">
    <source>
        <dbReference type="SAM" id="Phobius"/>
    </source>
</evidence>